<keyword evidence="3" id="KW-1185">Reference proteome</keyword>
<dbReference type="Pfam" id="PF03372">
    <property type="entry name" value="Exo_endo_phos"/>
    <property type="match status" value="1"/>
</dbReference>
<evidence type="ECO:0000259" key="1">
    <source>
        <dbReference type="Pfam" id="PF03372"/>
    </source>
</evidence>
<protein>
    <submittedName>
        <fullName evidence="2">11129_t:CDS:1</fullName>
    </submittedName>
</protein>
<gene>
    <name evidence="2" type="ORF">DEBURN_LOCUS5254</name>
</gene>
<dbReference type="CDD" id="cd09083">
    <property type="entry name" value="EEP-1"/>
    <property type="match status" value="1"/>
</dbReference>
<evidence type="ECO:0000313" key="3">
    <source>
        <dbReference type="Proteomes" id="UP000789706"/>
    </source>
</evidence>
<proteinExistence type="predicted"/>
<dbReference type="Gene3D" id="3.60.10.10">
    <property type="entry name" value="Endonuclease/exonuclease/phosphatase"/>
    <property type="match status" value="1"/>
</dbReference>
<dbReference type="OrthoDB" id="276515at2759"/>
<dbReference type="EMBL" id="CAJVPK010000454">
    <property type="protein sequence ID" value="CAG8512612.1"/>
    <property type="molecule type" value="Genomic_DNA"/>
</dbReference>
<feature type="domain" description="Endonuclease/exonuclease/phosphatase" evidence="1">
    <location>
        <begin position="101"/>
        <end position="253"/>
    </location>
</feature>
<dbReference type="InterPro" id="IPR005135">
    <property type="entry name" value="Endo/exonuclease/phosphatase"/>
</dbReference>
<accession>A0A9N9F6J2</accession>
<dbReference type="Proteomes" id="UP000789706">
    <property type="component" value="Unassembled WGS sequence"/>
</dbReference>
<comment type="caution">
    <text evidence="2">The sequence shown here is derived from an EMBL/GenBank/DDBJ whole genome shotgun (WGS) entry which is preliminary data.</text>
</comment>
<organism evidence="2 3">
    <name type="scientific">Diversispora eburnea</name>
    <dbReference type="NCBI Taxonomy" id="1213867"/>
    <lineage>
        <taxon>Eukaryota</taxon>
        <taxon>Fungi</taxon>
        <taxon>Fungi incertae sedis</taxon>
        <taxon>Mucoromycota</taxon>
        <taxon>Glomeromycotina</taxon>
        <taxon>Glomeromycetes</taxon>
        <taxon>Diversisporales</taxon>
        <taxon>Diversisporaceae</taxon>
        <taxon>Diversispora</taxon>
    </lineage>
</organism>
<dbReference type="GO" id="GO:0003824">
    <property type="term" value="F:catalytic activity"/>
    <property type="evidence" value="ECO:0007669"/>
    <property type="project" value="InterPro"/>
</dbReference>
<dbReference type="AlphaFoldDB" id="A0A9N9F6J2"/>
<evidence type="ECO:0000313" key="2">
    <source>
        <dbReference type="EMBL" id="CAG8512612.1"/>
    </source>
</evidence>
<dbReference type="SUPFAM" id="SSF56219">
    <property type="entry name" value="DNase I-like"/>
    <property type="match status" value="1"/>
</dbReference>
<sequence>MNVANSLRISTFNIRYDSMGGGFPALPALNLNETINTTSFKVLVNQVQDLTVLLGEDWDWVGVGRDDGKDKESMNIWLSETPDVPGSVGWDAILPRIVTQARFQDLLTNSIFWWFNTHFDNEGRIAREESAKLIMKNSHDLLESDSETLILTGDFNCEEKDKPYQLLTGEKYIDKSLKKEELFSDSRYEIMRPHAISFGHSNTFTGFSPDVKPIRIDFILINDNALLKKKFVKVLNHGVMPNLYDDGLYISDHRPVIADLLFQ</sequence>
<reference evidence="2" key="1">
    <citation type="submission" date="2021-06" db="EMBL/GenBank/DDBJ databases">
        <authorList>
            <person name="Kallberg Y."/>
            <person name="Tangrot J."/>
            <person name="Rosling A."/>
        </authorList>
    </citation>
    <scope>NUCLEOTIDE SEQUENCE</scope>
    <source>
        <strain evidence="2">AZ414A</strain>
    </source>
</reference>
<dbReference type="InterPro" id="IPR036691">
    <property type="entry name" value="Endo/exonu/phosph_ase_sf"/>
</dbReference>
<name>A0A9N9F6J2_9GLOM</name>